<evidence type="ECO:0000256" key="10">
    <source>
        <dbReference type="ARBA" id="ARBA00022827"/>
    </source>
</evidence>
<evidence type="ECO:0000256" key="12">
    <source>
        <dbReference type="ARBA" id="ARBA00023268"/>
    </source>
</evidence>
<evidence type="ECO:0000256" key="1">
    <source>
        <dbReference type="ARBA" id="ARBA00002121"/>
    </source>
</evidence>
<evidence type="ECO:0000256" key="13">
    <source>
        <dbReference type="ARBA" id="ARBA00047880"/>
    </source>
</evidence>
<dbReference type="InterPro" id="IPR002606">
    <property type="entry name" value="Riboflavin_kinase_bac"/>
</dbReference>
<comment type="catalytic activity">
    <reaction evidence="13 15">
        <text>riboflavin + ATP = FMN + ADP + H(+)</text>
        <dbReference type="Rhea" id="RHEA:14357"/>
        <dbReference type="ChEBI" id="CHEBI:15378"/>
        <dbReference type="ChEBI" id="CHEBI:30616"/>
        <dbReference type="ChEBI" id="CHEBI:57986"/>
        <dbReference type="ChEBI" id="CHEBI:58210"/>
        <dbReference type="ChEBI" id="CHEBI:456216"/>
        <dbReference type="EC" id="2.7.1.26"/>
    </reaction>
</comment>
<keyword evidence="11 15" id="KW-0067">ATP-binding</keyword>
<keyword evidence="4 15" id="KW-0285">Flavoprotein</keyword>
<sequence length="313" mass="34632">MHILDHLDALPQAAYASPVLALGNFDGVHLGHQAIFHHVRSRVQAVQGTGMVFTFDPHPSRVLRPEHAPLLLTTFEQKMRLIAAEGIEVGLRIPFTNVFAQQPPHEFIQEVLCGAIGACELVVGYDYRFGHQRAGTVEHLQEAASTYGYRVTVVEAIRVAGQTVSSSNIRKLVRGGEVENASRLLGRYYAIEGPVVEGFRRGRTIGFPTANVRSINEIVPQTGVYAVRVQWRDTSVDGVANVGYNPTFGNEALSVEAHLFDFQADLYGETIRVEFVRKIRDERKFDSVDALMTQIQQDAEQARAIHAQLASSS</sequence>
<dbReference type="GO" id="GO:0003919">
    <property type="term" value="F:FMN adenylyltransferase activity"/>
    <property type="evidence" value="ECO:0007669"/>
    <property type="project" value="UniProtKB-UniRule"/>
</dbReference>
<comment type="catalytic activity">
    <reaction evidence="14 15">
        <text>FMN + ATP + H(+) = FAD + diphosphate</text>
        <dbReference type="Rhea" id="RHEA:17237"/>
        <dbReference type="ChEBI" id="CHEBI:15378"/>
        <dbReference type="ChEBI" id="CHEBI:30616"/>
        <dbReference type="ChEBI" id="CHEBI:33019"/>
        <dbReference type="ChEBI" id="CHEBI:57692"/>
        <dbReference type="ChEBI" id="CHEBI:58210"/>
        <dbReference type="EC" id="2.7.7.2"/>
    </reaction>
</comment>
<evidence type="ECO:0000256" key="15">
    <source>
        <dbReference type="PIRNR" id="PIRNR004491"/>
    </source>
</evidence>
<dbReference type="CDD" id="cd02064">
    <property type="entry name" value="FAD_synthetase_N"/>
    <property type="match status" value="1"/>
</dbReference>
<protein>
    <recommendedName>
        <fullName evidence="15">Riboflavin biosynthesis protein</fullName>
    </recommendedName>
    <domain>
        <recommendedName>
            <fullName evidence="15">Riboflavin kinase</fullName>
            <ecNumber evidence="15">2.7.1.26</ecNumber>
        </recommendedName>
        <alternativeName>
            <fullName evidence="15">Flavokinase</fullName>
        </alternativeName>
    </domain>
    <domain>
        <recommendedName>
            <fullName evidence="15">FMN adenylyltransferase</fullName>
            <ecNumber evidence="15">2.7.7.2</ecNumber>
        </recommendedName>
        <alternativeName>
            <fullName evidence="15">FAD pyrophosphorylase</fullName>
        </alternativeName>
        <alternativeName>
            <fullName evidence="15">FAD synthase</fullName>
        </alternativeName>
    </domain>
</protein>
<keyword evidence="10 15" id="KW-0274">FAD</keyword>
<evidence type="ECO:0000313" key="17">
    <source>
        <dbReference type="EMBL" id="ETW99916.1"/>
    </source>
</evidence>
<organism evidence="17 18">
    <name type="scientific">Entotheonella factor</name>
    <dbReference type="NCBI Taxonomy" id="1429438"/>
    <lineage>
        <taxon>Bacteria</taxon>
        <taxon>Pseudomonadati</taxon>
        <taxon>Nitrospinota/Tectimicrobiota group</taxon>
        <taxon>Candidatus Tectimicrobiota</taxon>
        <taxon>Candidatus Entotheonellia</taxon>
        <taxon>Candidatus Entotheonellales</taxon>
        <taxon>Candidatus Entotheonellaceae</taxon>
        <taxon>Candidatus Entotheonella</taxon>
    </lineage>
</organism>
<dbReference type="PATRIC" id="fig|1429438.4.peg.2635"/>
<dbReference type="FunFam" id="3.40.50.620:FF:000021">
    <property type="entry name" value="Riboflavin biosynthesis protein"/>
    <property type="match status" value="1"/>
</dbReference>
<evidence type="ECO:0000256" key="3">
    <source>
        <dbReference type="ARBA" id="ARBA00005201"/>
    </source>
</evidence>
<dbReference type="NCBIfam" id="TIGR00083">
    <property type="entry name" value="ribF"/>
    <property type="match status" value="1"/>
</dbReference>
<dbReference type="HOGENOM" id="CLU_048437_0_2_7"/>
<evidence type="ECO:0000256" key="11">
    <source>
        <dbReference type="ARBA" id="ARBA00022840"/>
    </source>
</evidence>
<dbReference type="SMART" id="SM00904">
    <property type="entry name" value="Flavokinase"/>
    <property type="match status" value="1"/>
</dbReference>
<dbReference type="EC" id="2.7.7.2" evidence="15"/>
<evidence type="ECO:0000256" key="14">
    <source>
        <dbReference type="ARBA" id="ARBA00049494"/>
    </source>
</evidence>
<dbReference type="GO" id="GO:0005524">
    <property type="term" value="F:ATP binding"/>
    <property type="evidence" value="ECO:0007669"/>
    <property type="project" value="UniProtKB-UniRule"/>
</dbReference>
<dbReference type="GO" id="GO:0008531">
    <property type="term" value="F:riboflavin kinase activity"/>
    <property type="evidence" value="ECO:0007669"/>
    <property type="project" value="UniProtKB-UniRule"/>
</dbReference>
<dbReference type="GO" id="GO:0009231">
    <property type="term" value="P:riboflavin biosynthetic process"/>
    <property type="evidence" value="ECO:0007669"/>
    <property type="project" value="InterPro"/>
</dbReference>
<dbReference type="Pfam" id="PF01687">
    <property type="entry name" value="Flavokinase"/>
    <property type="match status" value="1"/>
</dbReference>
<dbReference type="InterPro" id="IPR014729">
    <property type="entry name" value="Rossmann-like_a/b/a_fold"/>
</dbReference>
<dbReference type="EC" id="2.7.1.26" evidence="15"/>
<dbReference type="InterPro" id="IPR023468">
    <property type="entry name" value="Riboflavin_kinase"/>
</dbReference>
<keyword evidence="7 15" id="KW-0548">Nucleotidyltransferase</keyword>
<comment type="pathway">
    <text evidence="3 15">Cofactor biosynthesis; FMN biosynthesis; FMN from riboflavin (ATP route): step 1/1.</text>
</comment>
<comment type="caution">
    <text evidence="17">The sequence shown here is derived from an EMBL/GenBank/DDBJ whole genome shotgun (WGS) entry which is preliminary data.</text>
</comment>
<dbReference type="FunFam" id="2.40.30.30:FF:000003">
    <property type="entry name" value="Riboflavin biosynthesis protein"/>
    <property type="match status" value="1"/>
</dbReference>
<reference evidence="17 18" key="1">
    <citation type="journal article" date="2014" name="Nature">
        <title>An environmental bacterial taxon with a large and distinct metabolic repertoire.</title>
        <authorList>
            <person name="Wilson M.C."/>
            <person name="Mori T."/>
            <person name="Ruckert C."/>
            <person name="Uria A.R."/>
            <person name="Helf M.J."/>
            <person name="Takada K."/>
            <person name="Gernert C."/>
            <person name="Steffens U.A."/>
            <person name="Heycke N."/>
            <person name="Schmitt S."/>
            <person name="Rinke C."/>
            <person name="Helfrich E.J."/>
            <person name="Brachmann A.O."/>
            <person name="Gurgui C."/>
            <person name="Wakimoto T."/>
            <person name="Kracht M."/>
            <person name="Crusemann M."/>
            <person name="Hentschel U."/>
            <person name="Abe I."/>
            <person name="Matsunaga S."/>
            <person name="Kalinowski J."/>
            <person name="Takeyama H."/>
            <person name="Piel J."/>
        </authorList>
    </citation>
    <scope>NUCLEOTIDE SEQUENCE [LARGE SCALE GENOMIC DNA]</scope>
    <source>
        <strain evidence="18">TSY1</strain>
    </source>
</reference>
<evidence type="ECO:0000256" key="4">
    <source>
        <dbReference type="ARBA" id="ARBA00022630"/>
    </source>
</evidence>
<evidence type="ECO:0000256" key="6">
    <source>
        <dbReference type="ARBA" id="ARBA00022679"/>
    </source>
</evidence>
<dbReference type="PANTHER" id="PTHR22749:SF6">
    <property type="entry name" value="RIBOFLAVIN KINASE"/>
    <property type="match status" value="1"/>
</dbReference>
<keyword evidence="8 15" id="KW-0547">Nucleotide-binding</keyword>
<keyword evidence="12" id="KW-0511">Multifunctional enzyme</keyword>
<dbReference type="PANTHER" id="PTHR22749">
    <property type="entry name" value="RIBOFLAVIN KINASE/FMN ADENYLYLTRANSFERASE"/>
    <property type="match status" value="1"/>
</dbReference>
<dbReference type="GO" id="GO:0009398">
    <property type="term" value="P:FMN biosynthetic process"/>
    <property type="evidence" value="ECO:0007669"/>
    <property type="project" value="UniProtKB-UniRule"/>
</dbReference>
<dbReference type="EMBL" id="AZHW01000393">
    <property type="protein sequence ID" value="ETW99916.1"/>
    <property type="molecule type" value="Genomic_DNA"/>
</dbReference>
<dbReference type="AlphaFoldDB" id="W4LRA0"/>
<proteinExistence type="inferred from homology"/>
<dbReference type="PIRSF" id="PIRSF004491">
    <property type="entry name" value="FAD_Synth"/>
    <property type="match status" value="1"/>
</dbReference>
<keyword evidence="5 15" id="KW-0288">FMN</keyword>
<dbReference type="SUPFAM" id="SSF82114">
    <property type="entry name" value="Riboflavin kinase-like"/>
    <property type="match status" value="1"/>
</dbReference>
<dbReference type="InterPro" id="IPR015864">
    <property type="entry name" value="FAD_synthase"/>
</dbReference>
<dbReference type="UniPathway" id="UPA00276">
    <property type="reaction ID" value="UER00406"/>
</dbReference>
<comment type="function">
    <text evidence="1">Catalyzes the phosphorylation of riboflavin to FMN followed by the adenylation of FMN to FAD.</text>
</comment>
<dbReference type="Gene3D" id="3.40.50.620">
    <property type="entry name" value="HUPs"/>
    <property type="match status" value="1"/>
</dbReference>
<evidence type="ECO:0000259" key="16">
    <source>
        <dbReference type="SMART" id="SM00904"/>
    </source>
</evidence>
<feature type="domain" description="Riboflavin kinase" evidence="16">
    <location>
        <begin position="184"/>
        <end position="307"/>
    </location>
</feature>
<gene>
    <name evidence="17" type="ORF">ETSY1_13175</name>
</gene>
<dbReference type="NCBIfam" id="NF004160">
    <property type="entry name" value="PRK05627.1-3"/>
    <property type="match status" value="1"/>
</dbReference>
<evidence type="ECO:0000256" key="9">
    <source>
        <dbReference type="ARBA" id="ARBA00022777"/>
    </source>
</evidence>
<dbReference type="Gene3D" id="2.40.30.30">
    <property type="entry name" value="Riboflavin kinase-like"/>
    <property type="match status" value="1"/>
</dbReference>
<comment type="pathway">
    <text evidence="2 15">Cofactor biosynthesis; FAD biosynthesis; FAD from FMN: step 1/1.</text>
</comment>
<dbReference type="InterPro" id="IPR015865">
    <property type="entry name" value="Riboflavin_kinase_bac/euk"/>
</dbReference>
<dbReference type="Pfam" id="PF06574">
    <property type="entry name" value="FAD_syn"/>
    <property type="match status" value="1"/>
</dbReference>
<evidence type="ECO:0000256" key="8">
    <source>
        <dbReference type="ARBA" id="ARBA00022741"/>
    </source>
</evidence>
<keyword evidence="9 15" id="KW-0418">Kinase</keyword>
<dbReference type="UniPathway" id="UPA00277">
    <property type="reaction ID" value="UER00407"/>
</dbReference>
<evidence type="ECO:0000313" key="18">
    <source>
        <dbReference type="Proteomes" id="UP000019141"/>
    </source>
</evidence>
<keyword evidence="6 15" id="KW-0808">Transferase</keyword>
<comment type="similarity">
    <text evidence="15">Belongs to the ribF family.</text>
</comment>
<evidence type="ECO:0000256" key="7">
    <source>
        <dbReference type="ARBA" id="ARBA00022695"/>
    </source>
</evidence>
<dbReference type="SUPFAM" id="SSF52374">
    <property type="entry name" value="Nucleotidylyl transferase"/>
    <property type="match status" value="1"/>
</dbReference>
<dbReference type="GO" id="GO:0006747">
    <property type="term" value="P:FAD biosynthetic process"/>
    <property type="evidence" value="ECO:0007669"/>
    <property type="project" value="UniProtKB-UniRule"/>
</dbReference>
<accession>W4LRA0</accession>
<keyword evidence="18" id="KW-1185">Reference proteome</keyword>
<name>W4LRA0_ENTF1</name>
<dbReference type="InterPro" id="IPR023465">
    <property type="entry name" value="Riboflavin_kinase_dom_sf"/>
</dbReference>
<dbReference type="Proteomes" id="UP000019141">
    <property type="component" value="Unassembled WGS sequence"/>
</dbReference>
<evidence type="ECO:0000256" key="5">
    <source>
        <dbReference type="ARBA" id="ARBA00022643"/>
    </source>
</evidence>
<evidence type="ECO:0000256" key="2">
    <source>
        <dbReference type="ARBA" id="ARBA00004726"/>
    </source>
</evidence>
<dbReference type="NCBIfam" id="NF004162">
    <property type="entry name" value="PRK05627.1-5"/>
    <property type="match status" value="1"/>
</dbReference>